<dbReference type="NCBIfam" id="NF003745">
    <property type="entry name" value="PRK05342.1"/>
    <property type="match status" value="1"/>
</dbReference>
<evidence type="ECO:0000313" key="9">
    <source>
        <dbReference type="EMBL" id="EYB93531.1"/>
    </source>
</evidence>
<dbReference type="InterPro" id="IPR027417">
    <property type="entry name" value="P-loop_NTPase"/>
</dbReference>
<dbReference type="Pfam" id="PF10431">
    <property type="entry name" value="ClpB_D2-small"/>
    <property type="match status" value="1"/>
</dbReference>
<dbReference type="SMART" id="SM01086">
    <property type="entry name" value="ClpB_D2-small"/>
    <property type="match status" value="1"/>
</dbReference>
<evidence type="ECO:0000256" key="2">
    <source>
        <dbReference type="ARBA" id="ARBA00022741"/>
    </source>
</evidence>
<dbReference type="InterPro" id="IPR019489">
    <property type="entry name" value="Clp_ATPase_C"/>
</dbReference>
<keyword evidence="2" id="KW-0547">Nucleotide-binding</keyword>
<protein>
    <recommendedName>
        <fullName evidence="11">ATP-dependent Clp protease, ATP-binding subunit ClpX</fullName>
    </recommendedName>
</protein>
<organism evidence="9 10">
    <name type="scientific">Ancylostoma ceylanicum</name>
    <dbReference type="NCBI Taxonomy" id="53326"/>
    <lineage>
        <taxon>Eukaryota</taxon>
        <taxon>Metazoa</taxon>
        <taxon>Ecdysozoa</taxon>
        <taxon>Nematoda</taxon>
        <taxon>Chromadorea</taxon>
        <taxon>Rhabditida</taxon>
        <taxon>Rhabditina</taxon>
        <taxon>Rhabditomorpha</taxon>
        <taxon>Strongyloidea</taxon>
        <taxon>Ancylostomatidae</taxon>
        <taxon>Ancylostomatinae</taxon>
        <taxon>Ancylostoma</taxon>
    </lineage>
</organism>
<evidence type="ECO:0000259" key="8">
    <source>
        <dbReference type="SMART" id="SM01086"/>
    </source>
</evidence>
<comment type="caution">
    <text evidence="9">The sequence shown here is derived from an EMBL/GenBank/DDBJ whole genome shotgun (WGS) entry which is preliminary data.</text>
</comment>
<dbReference type="Gene3D" id="3.40.50.300">
    <property type="entry name" value="P-loop containing nucleotide triphosphate hydrolases"/>
    <property type="match status" value="1"/>
</dbReference>
<evidence type="ECO:0000256" key="5">
    <source>
        <dbReference type="ARBA" id="ARBA00023186"/>
    </source>
</evidence>
<reference evidence="10" key="1">
    <citation type="journal article" date="2015" name="Nat. Genet.">
        <title>The genome and transcriptome of the zoonotic hookworm Ancylostoma ceylanicum identify infection-specific gene families.</title>
        <authorList>
            <person name="Schwarz E.M."/>
            <person name="Hu Y."/>
            <person name="Antoshechkin I."/>
            <person name="Miller M.M."/>
            <person name="Sternberg P.W."/>
            <person name="Aroian R.V."/>
        </authorList>
    </citation>
    <scope>NUCLEOTIDE SEQUENCE</scope>
    <source>
        <strain evidence="10">HY135</strain>
    </source>
</reference>
<name>A0A016ST39_9BILA</name>
<evidence type="ECO:0000256" key="3">
    <source>
        <dbReference type="ARBA" id="ARBA00022833"/>
    </source>
</evidence>
<feature type="region of interest" description="Disordered" evidence="6">
    <location>
        <begin position="151"/>
        <end position="175"/>
    </location>
</feature>
<keyword evidence="5" id="KW-0143">Chaperone</keyword>
<keyword evidence="4" id="KW-0067">ATP-binding</keyword>
<sequence>MLLISKNAHFLTRHAIRGRKNFSQRMLISSSNAHFRATPKMVLRRYPSRRGRKKKFFDQMERRTSRDFQVDEMNQVALLPSYRKEMLEEHSFRVPYPKEIVDYLDKFVIGQELAKRTLAVGIYQHYKRLENNNEIKSREFIKNAIESSINTDKKKSTEETEEFDEYYGSDPPPPKRKTIFERLKEEVPLTMEKSNIILLGPSGSGKTYLTQCLARLLDVPIAMCDCTTLTQAGYVGEDVETVIQKLLLNAQGSVERAQHGIVFLDEFDKIHSSSDPIHSVGNRDVSGRGVQQALLKLVEGTVAKVKLPGQMGNKVDVDTTNILFIASGAFSNLEQIVARRIDKRVLGFGATNTNVAEDLSSTDETVAAGRRNDLLTQTEQSDLMKFGMVPELVGRFPILVPFHALDEKMLIRVLQEPGNNLISQAKQLFAMDQIQLRFTRGAVNEMARIAVQRKTGARALRSIMEKVLLPAKYECPGTATHTVVITGAVVRGESSYVTLSGPKKKDENDGDTGAAK</sequence>
<dbReference type="GO" id="GO:0046872">
    <property type="term" value="F:metal ion binding"/>
    <property type="evidence" value="ECO:0007669"/>
    <property type="project" value="UniProtKB-KW"/>
</dbReference>
<gene>
    <name evidence="9" type="primary">Acey_s0181.g862</name>
    <name evidence="9" type="synonym">Acey-K07A3.3</name>
    <name evidence="9" type="ORF">Y032_0181g862</name>
</gene>
<dbReference type="EMBL" id="JARK01001517">
    <property type="protein sequence ID" value="EYB93531.1"/>
    <property type="molecule type" value="Genomic_DNA"/>
</dbReference>
<dbReference type="GO" id="GO:0051603">
    <property type="term" value="P:proteolysis involved in protein catabolic process"/>
    <property type="evidence" value="ECO:0007669"/>
    <property type="project" value="TreeGrafter"/>
</dbReference>
<dbReference type="SMART" id="SM00382">
    <property type="entry name" value="AAA"/>
    <property type="match status" value="1"/>
</dbReference>
<evidence type="ECO:0000256" key="6">
    <source>
        <dbReference type="SAM" id="MobiDB-lite"/>
    </source>
</evidence>
<evidence type="ECO:0000313" key="10">
    <source>
        <dbReference type="Proteomes" id="UP000024635"/>
    </source>
</evidence>
<dbReference type="GO" id="GO:0016887">
    <property type="term" value="F:ATP hydrolysis activity"/>
    <property type="evidence" value="ECO:0007669"/>
    <property type="project" value="InterPro"/>
</dbReference>
<dbReference type="SUPFAM" id="SSF52540">
    <property type="entry name" value="P-loop containing nucleoside triphosphate hydrolases"/>
    <property type="match status" value="1"/>
</dbReference>
<evidence type="ECO:0000256" key="1">
    <source>
        <dbReference type="ARBA" id="ARBA00022723"/>
    </source>
</evidence>
<keyword evidence="3" id="KW-0862">Zinc</keyword>
<proteinExistence type="predicted"/>
<feature type="domain" description="Clp ATPase C-terminal" evidence="8">
    <location>
        <begin position="405"/>
        <end position="496"/>
    </location>
</feature>
<keyword evidence="1" id="KW-0479">Metal-binding</keyword>
<dbReference type="OrthoDB" id="1721884at2759"/>
<keyword evidence="10" id="KW-1185">Reference proteome</keyword>
<dbReference type="GO" id="GO:0005524">
    <property type="term" value="F:ATP binding"/>
    <property type="evidence" value="ECO:0007669"/>
    <property type="project" value="UniProtKB-KW"/>
</dbReference>
<dbReference type="STRING" id="53326.A0A016ST39"/>
<dbReference type="Proteomes" id="UP000024635">
    <property type="component" value="Unassembled WGS sequence"/>
</dbReference>
<dbReference type="Gene3D" id="1.10.8.60">
    <property type="match status" value="1"/>
</dbReference>
<evidence type="ECO:0000259" key="7">
    <source>
        <dbReference type="SMART" id="SM00382"/>
    </source>
</evidence>
<dbReference type="InterPro" id="IPR003593">
    <property type="entry name" value="AAA+_ATPase"/>
</dbReference>
<evidence type="ECO:0008006" key="11">
    <source>
        <dbReference type="Google" id="ProtNLM"/>
    </source>
</evidence>
<dbReference type="PANTHER" id="PTHR48102:SF10">
    <property type="entry name" value="ATP-DEPENDENT CLP PROTEASE ATP-BINDING SUBUNIT CLPX"/>
    <property type="match status" value="1"/>
</dbReference>
<dbReference type="CDD" id="cd19497">
    <property type="entry name" value="RecA-like_ClpX"/>
    <property type="match status" value="1"/>
</dbReference>
<feature type="domain" description="AAA+ ATPase" evidence="7">
    <location>
        <begin position="192"/>
        <end position="352"/>
    </location>
</feature>
<evidence type="ECO:0000256" key="4">
    <source>
        <dbReference type="ARBA" id="ARBA00022840"/>
    </source>
</evidence>
<dbReference type="InterPro" id="IPR003959">
    <property type="entry name" value="ATPase_AAA_core"/>
</dbReference>
<accession>A0A016ST39</accession>
<dbReference type="GO" id="GO:0005759">
    <property type="term" value="C:mitochondrial matrix"/>
    <property type="evidence" value="ECO:0007669"/>
    <property type="project" value="TreeGrafter"/>
</dbReference>
<dbReference type="PANTHER" id="PTHR48102">
    <property type="entry name" value="ATP-DEPENDENT CLP PROTEASE ATP-BINDING SUBUNIT CLPX-LIKE, MITOCHONDRIAL-RELATED"/>
    <property type="match status" value="1"/>
</dbReference>
<dbReference type="Pfam" id="PF07724">
    <property type="entry name" value="AAA_2"/>
    <property type="match status" value="1"/>
</dbReference>
<dbReference type="InterPro" id="IPR050052">
    <property type="entry name" value="ATP-dep_Clp_protease_ClpX"/>
</dbReference>
<dbReference type="AlphaFoldDB" id="A0A016ST39"/>
<dbReference type="FunFam" id="3.40.50.300:FF:001911">
    <property type="entry name" value="ATP-dependent Clp protease ATP-binding subunit ClpX"/>
    <property type="match status" value="1"/>
</dbReference>